<keyword evidence="2" id="KW-1185">Reference proteome</keyword>
<accession>A0A0K0Y439</accession>
<dbReference type="RefSeq" id="WP_143831205.1">
    <property type="nucleotide sequence ID" value="NZ_CP012160.1"/>
</dbReference>
<dbReference type="Proteomes" id="UP000067444">
    <property type="component" value="Chromosome"/>
</dbReference>
<dbReference type="KEGG" id="otm:OSB_11620"/>
<gene>
    <name evidence="1" type="ORF">OSB_11620</name>
</gene>
<dbReference type="OrthoDB" id="7866693at2"/>
<name>A0A0K0Y439_9RHOB</name>
<sequence>MANTLFRRALWAALLAFVVSIWCWVLVSLHGVWSFGMVEGYLDGGRLPLTPSVNVTYGDFFLLGLTSIVVTFPLAFFWSSFAPQRFNIPGLLVCWLIGFWTGAESIAFAFQIDYGATWGPFEAFLELFFHPVVTPFAIAIGLFGIDTITGALRRKLV</sequence>
<organism evidence="1 2">
    <name type="scientific">Octadecabacter temperatus</name>
    <dbReference type="NCBI Taxonomy" id="1458307"/>
    <lineage>
        <taxon>Bacteria</taxon>
        <taxon>Pseudomonadati</taxon>
        <taxon>Pseudomonadota</taxon>
        <taxon>Alphaproteobacteria</taxon>
        <taxon>Rhodobacterales</taxon>
        <taxon>Roseobacteraceae</taxon>
        <taxon>Octadecabacter</taxon>
    </lineage>
</organism>
<dbReference type="EMBL" id="CP012160">
    <property type="protein sequence ID" value="AKS45718.1"/>
    <property type="molecule type" value="Genomic_DNA"/>
</dbReference>
<proteinExistence type="predicted"/>
<reference evidence="1 2" key="1">
    <citation type="journal article" date="2015" name="Genome Announc.">
        <title>Closed Genome Sequence of Octadecabacter temperatus SB1, the First Mesophilic Species of the Genus Octadecabacter.</title>
        <authorList>
            <person name="Voget S."/>
            <person name="Billerbeck S."/>
            <person name="Simon M."/>
            <person name="Daniel R."/>
        </authorList>
    </citation>
    <scope>NUCLEOTIDE SEQUENCE [LARGE SCALE GENOMIC DNA]</scope>
    <source>
        <strain evidence="1 2">SB1</strain>
    </source>
</reference>
<dbReference type="STRING" id="1458307.OSB_11620"/>
<protein>
    <submittedName>
        <fullName evidence="1">Uncharacterized protein</fullName>
    </submittedName>
</protein>
<evidence type="ECO:0000313" key="2">
    <source>
        <dbReference type="Proteomes" id="UP000067444"/>
    </source>
</evidence>
<dbReference type="AlphaFoldDB" id="A0A0K0Y439"/>
<evidence type="ECO:0000313" key="1">
    <source>
        <dbReference type="EMBL" id="AKS45718.1"/>
    </source>
</evidence>